<keyword evidence="5 6" id="KW-0472">Membrane</keyword>
<evidence type="ECO:0000256" key="5">
    <source>
        <dbReference type="ARBA" id="ARBA00023136"/>
    </source>
</evidence>
<evidence type="ECO:0000256" key="4">
    <source>
        <dbReference type="ARBA" id="ARBA00022989"/>
    </source>
</evidence>
<sequence>MLNTNVCCTISGLLLFTLLVERCDRKVMLTTACIVGSVLVVLLLLNTLKIITLLILFAARGILLAVFQLIFIVTSETYPTTIRSVAMGFGSSFCRIGGLIVPYVAQVLVAESPVAAMCLIGGVLLLAGIAAIFLPFETRGRTMKDVQ</sequence>
<evidence type="ECO:0000313" key="8">
    <source>
        <dbReference type="EMBL" id="GIY41479.1"/>
    </source>
</evidence>
<accession>A0AAV4T5L0</accession>
<gene>
    <name evidence="8" type="primary">Svop_0</name>
    <name evidence="8" type="ORF">CDAR_70151</name>
</gene>
<proteinExistence type="predicted"/>
<evidence type="ECO:0000256" key="6">
    <source>
        <dbReference type="SAM" id="Phobius"/>
    </source>
</evidence>
<comment type="subcellular location">
    <subcellularLocation>
        <location evidence="1">Membrane</location>
        <topology evidence="1">Multi-pass membrane protein</topology>
    </subcellularLocation>
</comment>
<comment type="caution">
    <text evidence="8">The sequence shown here is derived from an EMBL/GenBank/DDBJ whole genome shotgun (WGS) entry which is preliminary data.</text>
</comment>
<protein>
    <submittedName>
        <fullName evidence="8">Synaptic vesicle 2-related protein</fullName>
    </submittedName>
</protein>
<dbReference type="InterPro" id="IPR036259">
    <property type="entry name" value="MFS_trans_sf"/>
</dbReference>
<dbReference type="InterPro" id="IPR020846">
    <property type="entry name" value="MFS_dom"/>
</dbReference>
<dbReference type="SUPFAM" id="SSF103473">
    <property type="entry name" value="MFS general substrate transporter"/>
    <property type="match status" value="1"/>
</dbReference>
<dbReference type="Gene3D" id="1.20.1250.20">
    <property type="entry name" value="MFS general substrate transporter like domains"/>
    <property type="match status" value="1"/>
</dbReference>
<keyword evidence="4 6" id="KW-1133">Transmembrane helix</keyword>
<dbReference type="Proteomes" id="UP001054837">
    <property type="component" value="Unassembled WGS sequence"/>
</dbReference>
<dbReference type="GO" id="GO:0016020">
    <property type="term" value="C:membrane"/>
    <property type="evidence" value="ECO:0007669"/>
    <property type="project" value="UniProtKB-SubCell"/>
</dbReference>
<reference evidence="8 9" key="1">
    <citation type="submission" date="2021-06" db="EMBL/GenBank/DDBJ databases">
        <title>Caerostris darwini draft genome.</title>
        <authorList>
            <person name="Kono N."/>
            <person name="Arakawa K."/>
        </authorList>
    </citation>
    <scope>NUCLEOTIDE SEQUENCE [LARGE SCALE GENOMIC DNA]</scope>
</reference>
<feature type="domain" description="Major facilitator superfamily (MFS) profile" evidence="7">
    <location>
        <begin position="1"/>
        <end position="139"/>
    </location>
</feature>
<dbReference type="EMBL" id="BPLQ01009062">
    <property type="protein sequence ID" value="GIY41479.1"/>
    <property type="molecule type" value="Genomic_DNA"/>
</dbReference>
<dbReference type="PANTHER" id="PTHR23511">
    <property type="entry name" value="SYNAPTIC VESICLE GLYCOPROTEIN 2"/>
    <property type="match status" value="1"/>
</dbReference>
<dbReference type="PANTHER" id="PTHR23511:SF5">
    <property type="entry name" value="MAJOR FACILITATOR-TYPE TRANSPORTER HXNZ-RELATED"/>
    <property type="match status" value="1"/>
</dbReference>
<dbReference type="GO" id="GO:0022857">
    <property type="term" value="F:transmembrane transporter activity"/>
    <property type="evidence" value="ECO:0007669"/>
    <property type="project" value="InterPro"/>
</dbReference>
<feature type="transmembrane region" description="Helical" evidence="6">
    <location>
        <begin position="51"/>
        <end position="73"/>
    </location>
</feature>
<keyword evidence="3 6" id="KW-0812">Transmembrane</keyword>
<keyword evidence="9" id="KW-1185">Reference proteome</keyword>
<dbReference type="Pfam" id="PF07690">
    <property type="entry name" value="MFS_1"/>
    <property type="match status" value="1"/>
</dbReference>
<evidence type="ECO:0000256" key="3">
    <source>
        <dbReference type="ARBA" id="ARBA00022692"/>
    </source>
</evidence>
<evidence type="ECO:0000313" key="9">
    <source>
        <dbReference type="Proteomes" id="UP001054837"/>
    </source>
</evidence>
<dbReference type="PROSITE" id="PS50850">
    <property type="entry name" value="MFS"/>
    <property type="match status" value="1"/>
</dbReference>
<feature type="transmembrane region" description="Helical" evidence="6">
    <location>
        <begin position="27"/>
        <end position="45"/>
    </location>
</feature>
<evidence type="ECO:0000256" key="1">
    <source>
        <dbReference type="ARBA" id="ARBA00004141"/>
    </source>
</evidence>
<organism evidence="8 9">
    <name type="scientific">Caerostris darwini</name>
    <dbReference type="NCBI Taxonomy" id="1538125"/>
    <lineage>
        <taxon>Eukaryota</taxon>
        <taxon>Metazoa</taxon>
        <taxon>Ecdysozoa</taxon>
        <taxon>Arthropoda</taxon>
        <taxon>Chelicerata</taxon>
        <taxon>Arachnida</taxon>
        <taxon>Araneae</taxon>
        <taxon>Araneomorphae</taxon>
        <taxon>Entelegynae</taxon>
        <taxon>Araneoidea</taxon>
        <taxon>Araneidae</taxon>
        <taxon>Caerostris</taxon>
    </lineage>
</organism>
<evidence type="ECO:0000259" key="7">
    <source>
        <dbReference type="PROSITE" id="PS50850"/>
    </source>
</evidence>
<dbReference type="AlphaFoldDB" id="A0AAV4T5L0"/>
<dbReference type="InterPro" id="IPR011701">
    <property type="entry name" value="MFS"/>
</dbReference>
<feature type="transmembrane region" description="Helical" evidence="6">
    <location>
        <begin position="85"/>
        <end position="108"/>
    </location>
</feature>
<keyword evidence="2" id="KW-0813">Transport</keyword>
<feature type="transmembrane region" description="Helical" evidence="6">
    <location>
        <begin position="114"/>
        <end position="134"/>
    </location>
</feature>
<evidence type="ECO:0000256" key="2">
    <source>
        <dbReference type="ARBA" id="ARBA00022448"/>
    </source>
</evidence>
<name>A0AAV4T5L0_9ARAC</name>